<dbReference type="RefSeq" id="WP_168150085.1">
    <property type="nucleotide sequence ID" value="NZ_JAAVXB010000022.1"/>
</dbReference>
<evidence type="ECO:0000256" key="2">
    <source>
        <dbReference type="ARBA" id="ARBA00022630"/>
    </source>
</evidence>
<dbReference type="PANTHER" id="PTHR43004">
    <property type="entry name" value="TRK SYSTEM POTASSIUM UPTAKE PROTEIN"/>
    <property type="match status" value="1"/>
</dbReference>
<keyword evidence="6" id="KW-1185">Reference proteome</keyword>
<dbReference type="AlphaFoldDB" id="A0A969WHI5"/>
<dbReference type="GO" id="GO:0071949">
    <property type="term" value="F:FAD binding"/>
    <property type="evidence" value="ECO:0007669"/>
    <property type="project" value="InterPro"/>
</dbReference>
<evidence type="ECO:0000256" key="3">
    <source>
        <dbReference type="ARBA" id="ARBA00022827"/>
    </source>
</evidence>
<dbReference type="Gene3D" id="3.50.50.60">
    <property type="entry name" value="FAD/NAD(P)-binding domain"/>
    <property type="match status" value="1"/>
</dbReference>
<proteinExistence type="predicted"/>
<dbReference type="PRINTS" id="PR00420">
    <property type="entry name" value="RNGMNOXGNASE"/>
</dbReference>
<dbReference type="PANTHER" id="PTHR43004:SF19">
    <property type="entry name" value="BINDING MONOOXYGENASE, PUTATIVE (JCVI)-RELATED"/>
    <property type="match status" value="1"/>
</dbReference>
<dbReference type="PROSITE" id="PS51257">
    <property type="entry name" value="PROKAR_LIPOPROTEIN"/>
    <property type="match status" value="1"/>
</dbReference>
<evidence type="ECO:0000256" key="1">
    <source>
        <dbReference type="ARBA" id="ARBA00001974"/>
    </source>
</evidence>
<dbReference type="Gene3D" id="3.40.30.120">
    <property type="match status" value="1"/>
</dbReference>
<evidence type="ECO:0000313" key="6">
    <source>
        <dbReference type="Proteomes" id="UP000653472"/>
    </source>
</evidence>
<reference evidence="5" key="1">
    <citation type="submission" date="2020-03" db="EMBL/GenBank/DDBJ databases">
        <title>Solimonas marina sp. nov., isolated from deep seawater of the Pacific Ocean.</title>
        <authorList>
            <person name="Liu X."/>
            <person name="Lai Q."/>
            <person name="Sun F."/>
            <person name="Gai Y."/>
            <person name="Li G."/>
            <person name="Shao Z."/>
        </authorList>
    </citation>
    <scope>NUCLEOTIDE SEQUENCE</scope>
    <source>
        <strain evidence="5">C16B3</strain>
    </source>
</reference>
<comment type="caution">
    <text evidence="5">The sequence shown here is derived from an EMBL/GenBank/DDBJ whole genome shotgun (WGS) entry which is preliminary data.</text>
</comment>
<dbReference type="InterPro" id="IPR036188">
    <property type="entry name" value="FAD/NAD-bd_sf"/>
</dbReference>
<feature type="domain" description="FAD-binding" evidence="4">
    <location>
        <begin position="9"/>
        <end position="365"/>
    </location>
</feature>
<organism evidence="5 6">
    <name type="scientific">Solimonas marina</name>
    <dbReference type="NCBI Taxonomy" id="2714601"/>
    <lineage>
        <taxon>Bacteria</taxon>
        <taxon>Pseudomonadati</taxon>
        <taxon>Pseudomonadota</taxon>
        <taxon>Gammaproteobacteria</taxon>
        <taxon>Nevskiales</taxon>
        <taxon>Nevskiaceae</taxon>
        <taxon>Solimonas</taxon>
    </lineage>
</organism>
<dbReference type="EMBL" id="JAAVXB010000022">
    <property type="protein sequence ID" value="NKF24780.1"/>
    <property type="molecule type" value="Genomic_DNA"/>
</dbReference>
<dbReference type="InterPro" id="IPR002938">
    <property type="entry name" value="FAD-bd"/>
</dbReference>
<evidence type="ECO:0000313" key="5">
    <source>
        <dbReference type="EMBL" id="NKF24780.1"/>
    </source>
</evidence>
<dbReference type="Pfam" id="PF21274">
    <property type="entry name" value="Rng_hyd_C"/>
    <property type="match status" value="1"/>
</dbReference>
<keyword evidence="3" id="KW-0274">FAD</keyword>
<evidence type="ECO:0000259" key="4">
    <source>
        <dbReference type="Pfam" id="PF01494"/>
    </source>
</evidence>
<sequence>MPIRNAISYDVIIAGAGAVGLFLACELRLAALSVLVLEQAADPHATLKRAPFGTRGLSSPTLEALDRRGFLDEVLAALRHDRRRHPASAHWMQQSRRPAGHFAGIQFYQDQIDGVQWPYRFPNPAGLSLPVDLESLESVLAARALAMGVEIRRGARVDGLKAADDSVAVFAASETFHGRWLVGCDGGRSTVRKAAGFTFAGTDPEFTGYSVDVELATPHPLRVGRHHTATGVYTYAEPGTITMADFDNGACHRRESITPEHVQAVLRRVSGLNVTVTVTALRLAATWTDRARQATRYRDGRILLAGDAAHIHSPLGGQGLNLGIGDAMNLGWKLAATIRGHAPAGLLDSYSAERHPVGAQVLDWSRAQVALMRPTPGTRALASVVRDLMETRDGARYFAERVWGMSLRYDLGDEQPLVGRSVPDFTFSDGTRVGEHLRSGCGLLLDFDGRSSMRALARRWQAQISYVAQVPDECLGLAAVLVRPDGVIAWIGSGEPDLDELAARLTHWFGEPES</sequence>
<comment type="cofactor">
    <cofactor evidence="1">
        <name>FAD</name>
        <dbReference type="ChEBI" id="CHEBI:57692"/>
    </cofactor>
</comment>
<accession>A0A969WHI5</accession>
<dbReference type="Gene3D" id="3.30.70.2450">
    <property type="match status" value="1"/>
</dbReference>
<dbReference type="GO" id="GO:0016709">
    <property type="term" value="F:oxidoreductase activity, acting on paired donors, with incorporation or reduction of molecular oxygen, NAD(P)H as one donor, and incorporation of one atom of oxygen"/>
    <property type="evidence" value="ECO:0007669"/>
    <property type="project" value="UniProtKB-ARBA"/>
</dbReference>
<dbReference type="Pfam" id="PF01494">
    <property type="entry name" value="FAD_binding_3"/>
    <property type="match status" value="1"/>
</dbReference>
<dbReference type="Proteomes" id="UP000653472">
    <property type="component" value="Unassembled WGS sequence"/>
</dbReference>
<protein>
    <submittedName>
        <fullName evidence="5">FAD-dependent oxidoreductase</fullName>
    </submittedName>
</protein>
<dbReference type="SUPFAM" id="SSF51905">
    <property type="entry name" value="FAD/NAD(P)-binding domain"/>
    <property type="match status" value="1"/>
</dbReference>
<name>A0A969WHI5_9GAMM</name>
<keyword evidence="2" id="KW-0285">Flavoprotein</keyword>
<gene>
    <name evidence="5" type="ORF">G7Y82_20940</name>
</gene>
<dbReference type="InterPro" id="IPR050641">
    <property type="entry name" value="RIFMO-like"/>
</dbReference>